<evidence type="ECO:0000313" key="2">
    <source>
        <dbReference type="Proteomes" id="UP000261032"/>
    </source>
</evidence>
<accession>A0A3E3EG92</accession>
<name>A0A3E3EG92_9FIRM</name>
<comment type="caution">
    <text evidence="1">The sequence shown here is derived from an EMBL/GenBank/DDBJ whole genome shotgun (WGS) entry which is preliminary data.</text>
</comment>
<dbReference type="EMBL" id="QUSL01000002">
    <property type="protein sequence ID" value="RGD86935.1"/>
    <property type="molecule type" value="Genomic_DNA"/>
</dbReference>
<proteinExistence type="predicted"/>
<reference evidence="1 2" key="1">
    <citation type="submission" date="2018-08" db="EMBL/GenBank/DDBJ databases">
        <title>A genome reference for cultivated species of the human gut microbiota.</title>
        <authorList>
            <person name="Zou Y."/>
            <person name="Xue W."/>
            <person name="Luo G."/>
        </authorList>
    </citation>
    <scope>NUCLEOTIDE SEQUENCE [LARGE SCALE GENOMIC DNA]</scope>
    <source>
        <strain evidence="1 2">OM06-4</strain>
    </source>
</reference>
<dbReference type="Proteomes" id="UP000261032">
    <property type="component" value="Unassembled WGS sequence"/>
</dbReference>
<gene>
    <name evidence="1" type="ORF">DXB93_01865</name>
</gene>
<sequence>MSKHPTREILESGGIVEDEAFELMLKEESQSEVIKELKEINQHLMGIKILMGYKDKFYCDSNIITENKKEYKQNSNDIDTELFLESIKNNKTLFNAEIFLDRILNVELCKMLNILYLECKNECGYFNKEIFMRISENLYKKISTRYEGLVNAYSNGEK</sequence>
<evidence type="ECO:0000313" key="1">
    <source>
        <dbReference type="EMBL" id="RGD86935.1"/>
    </source>
</evidence>
<protein>
    <submittedName>
        <fullName evidence="1">Uncharacterized protein</fullName>
    </submittedName>
</protein>
<dbReference type="AlphaFoldDB" id="A0A3E3EG92"/>
<organism evidence="1 2">
    <name type="scientific">Thomasclavelia ramosa</name>
    <dbReference type="NCBI Taxonomy" id="1547"/>
    <lineage>
        <taxon>Bacteria</taxon>
        <taxon>Bacillati</taxon>
        <taxon>Bacillota</taxon>
        <taxon>Erysipelotrichia</taxon>
        <taxon>Erysipelotrichales</taxon>
        <taxon>Coprobacillaceae</taxon>
        <taxon>Thomasclavelia</taxon>
    </lineage>
</organism>
<dbReference type="RefSeq" id="WP_117580304.1">
    <property type="nucleotide sequence ID" value="NZ_QUSL01000002.1"/>
</dbReference>